<dbReference type="InterPro" id="IPR023753">
    <property type="entry name" value="FAD/NAD-binding_dom"/>
</dbReference>
<keyword evidence="9" id="KW-1185">Reference proteome</keyword>
<dbReference type="OrthoDB" id="1705205at2"/>
<feature type="domain" description="FAD/NAD(P)-binding" evidence="7">
    <location>
        <begin position="3"/>
        <end position="311"/>
    </location>
</feature>
<evidence type="ECO:0000256" key="4">
    <source>
        <dbReference type="ARBA" id="ARBA00022827"/>
    </source>
</evidence>
<dbReference type="SUPFAM" id="SSF51905">
    <property type="entry name" value="FAD/NAD(P)-binding domain"/>
    <property type="match status" value="1"/>
</dbReference>
<gene>
    <name evidence="8" type="ORF">SAMN02745912_02903</name>
</gene>
<dbReference type="Proteomes" id="UP000184465">
    <property type="component" value="Unassembled WGS sequence"/>
</dbReference>
<feature type="domain" description="Pyridine nucleotide-disulphide oxidoreductase dimerisation" evidence="6">
    <location>
        <begin position="332"/>
        <end position="436"/>
    </location>
</feature>
<dbReference type="GO" id="GO:0006103">
    <property type="term" value="P:2-oxoglutarate metabolic process"/>
    <property type="evidence" value="ECO:0007669"/>
    <property type="project" value="TreeGrafter"/>
</dbReference>
<accession>A0A1M6RBL9</accession>
<evidence type="ECO:0000313" key="8">
    <source>
        <dbReference type="EMBL" id="SHK29859.1"/>
    </source>
</evidence>
<dbReference type="AlphaFoldDB" id="A0A1M6RBL9"/>
<dbReference type="SUPFAM" id="SSF55424">
    <property type="entry name" value="FAD/NAD-linked reductases, dimerisation (C-terminal) domain"/>
    <property type="match status" value="1"/>
</dbReference>
<dbReference type="InterPro" id="IPR004099">
    <property type="entry name" value="Pyr_nucl-diS_OxRdtase_dimer"/>
</dbReference>
<dbReference type="PRINTS" id="PR00368">
    <property type="entry name" value="FADPNR"/>
</dbReference>
<dbReference type="Gene3D" id="3.50.50.60">
    <property type="entry name" value="FAD/NAD(P)-binding domain"/>
    <property type="match status" value="2"/>
</dbReference>
<evidence type="ECO:0000256" key="1">
    <source>
        <dbReference type="ARBA" id="ARBA00001974"/>
    </source>
</evidence>
<keyword evidence="3" id="KW-0285">Flavoprotein</keyword>
<dbReference type="InterPro" id="IPR016156">
    <property type="entry name" value="FAD/NAD-linked_Rdtase_dimer_sf"/>
</dbReference>
<comment type="cofactor">
    <cofactor evidence="1">
        <name>FAD</name>
        <dbReference type="ChEBI" id="CHEBI:57692"/>
    </cofactor>
</comment>
<protein>
    <submittedName>
        <fullName evidence="8">Dihydrolipoamide dehydrogenase</fullName>
    </submittedName>
</protein>
<keyword evidence="4" id="KW-0274">FAD</keyword>
<dbReference type="Gene3D" id="3.30.390.30">
    <property type="match status" value="1"/>
</dbReference>
<sequence>MKYDVLILGCGPAGYYFAKNYAKCKKKVAIIEKARLGGVGFRTGCLPVKKYLDKIRDVNISKKLIKNEICEVKLAMKKLYTSVRDDLFEIEEMIQKNLRALKVDIYFGNGEFLSQNEFRINDIILKFDKCVLATGTSPRGFGDITIDEDIILSHIGAVNMEDLPEDICIIGANVEGIEFASLFSSLGVKVTVIDMDKEILKGNDEDLKELTVNYLRENNVDFILGNKVKNIELKDNRARISFGDRNIYASKALVTGIRRPNIPKGLKEIGVRIEADCIPVNDFFKTNVENIYAIGDINGILGMAHIGINQGIELSEYFINNTKPKKNYKALPRAIYTIYEIAGAGYQENELKNEEYKVEKIHFKDTFRGFSKGLHEGFLKILTDRNNKIIGLWISSENASDLVGDVGIWIDRGFKIDDIKSKLFIHPTLGEAILDAVLKF</sequence>
<dbReference type="PANTHER" id="PTHR22912">
    <property type="entry name" value="DISULFIDE OXIDOREDUCTASE"/>
    <property type="match status" value="1"/>
</dbReference>
<evidence type="ECO:0000259" key="6">
    <source>
        <dbReference type="Pfam" id="PF02852"/>
    </source>
</evidence>
<reference evidence="8 9" key="1">
    <citation type="submission" date="2016-11" db="EMBL/GenBank/DDBJ databases">
        <authorList>
            <person name="Jaros S."/>
            <person name="Januszkiewicz K."/>
            <person name="Wedrychowicz H."/>
        </authorList>
    </citation>
    <scope>NUCLEOTIDE SEQUENCE [LARGE SCALE GENOMIC DNA]</scope>
    <source>
        <strain evidence="8 9">DSM 15212</strain>
    </source>
</reference>
<dbReference type="PANTHER" id="PTHR22912:SF151">
    <property type="entry name" value="DIHYDROLIPOYL DEHYDROGENASE, MITOCHONDRIAL"/>
    <property type="match status" value="1"/>
</dbReference>
<dbReference type="GO" id="GO:0004148">
    <property type="term" value="F:dihydrolipoyl dehydrogenase (NADH) activity"/>
    <property type="evidence" value="ECO:0007669"/>
    <property type="project" value="TreeGrafter"/>
</dbReference>
<name>A0A1M6RBL9_PARC5</name>
<proteinExistence type="inferred from homology"/>
<evidence type="ECO:0000259" key="7">
    <source>
        <dbReference type="Pfam" id="PF07992"/>
    </source>
</evidence>
<dbReference type="InterPro" id="IPR036188">
    <property type="entry name" value="FAD/NAD-bd_sf"/>
</dbReference>
<dbReference type="PRINTS" id="PR00411">
    <property type="entry name" value="PNDRDTASEI"/>
</dbReference>
<keyword evidence="5" id="KW-0520">NAD</keyword>
<dbReference type="EMBL" id="FRAG01000044">
    <property type="protein sequence ID" value="SHK29859.1"/>
    <property type="molecule type" value="Genomic_DNA"/>
</dbReference>
<organism evidence="8 9">
    <name type="scientific">Paramaledivibacter caminithermalis (strain DSM 15212 / CIP 107654 / DViRD3)</name>
    <name type="common">Clostridium caminithermale</name>
    <dbReference type="NCBI Taxonomy" id="1121301"/>
    <lineage>
        <taxon>Bacteria</taxon>
        <taxon>Bacillati</taxon>
        <taxon>Bacillota</taxon>
        <taxon>Clostridia</taxon>
        <taxon>Peptostreptococcales</taxon>
        <taxon>Caminicellaceae</taxon>
        <taxon>Paramaledivibacter</taxon>
    </lineage>
</organism>
<evidence type="ECO:0000256" key="2">
    <source>
        <dbReference type="ARBA" id="ARBA00007532"/>
    </source>
</evidence>
<evidence type="ECO:0000313" key="9">
    <source>
        <dbReference type="Proteomes" id="UP000184465"/>
    </source>
</evidence>
<dbReference type="GO" id="GO:0050660">
    <property type="term" value="F:flavin adenine dinucleotide binding"/>
    <property type="evidence" value="ECO:0007669"/>
    <property type="project" value="TreeGrafter"/>
</dbReference>
<dbReference type="Pfam" id="PF02852">
    <property type="entry name" value="Pyr_redox_dim"/>
    <property type="match status" value="1"/>
</dbReference>
<dbReference type="RefSeq" id="WP_073151584.1">
    <property type="nucleotide sequence ID" value="NZ_FRAG01000044.1"/>
</dbReference>
<evidence type="ECO:0000256" key="5">
    <source>
        <dbReference type="ARBA" id="ARBA00023027"/>
    </source>
</evidence>
<comment type="similarity">
    <text evidence="2">Belongs to the class-I pyridine nucleotide-disulfide oxidoreductase family.</text>
</comment>
<dbReference type="InterPro" id="IPR050151">
    <property type="entry name" value="Class-I_Pyr_Nuc-Dis_Oxidored"/>
</dbReference>
<dbReference type="Pfam" id="PF07992">
    <property type="entry name" value="Pyr_redox_2"/>
    <property type="match status" value="1"/>
</dbReference>
<dbReference type="STRING" id="1121301.SAMN02745912_02903"/>
<evidence type="ECO:0000256" key="3">
    <source>
        <dbReference type="ARBA" id="ARBA00022630"/>
    </source>
</evidence>